<dbReference type="RefSeq" id="XP_018227280.1">
    <property type="nucleotide sequence ID" value="XM_018369012.1"/>
</dbReference>
<gene>
    <name evidence="12" type="ORF">T552_00397</name>
</gene>
<dbReference type="Pfam" id="PF07960">
    <property type="entry name" value="CBP4"/>
    <property type="match status" value="1"/>
</dbReference>
<evidence type="ECO:0000256" key="6">
    <source>
        <dbReference type="ARBA" id="ARBA00023128"/>
    </source>
</evidence>
<evidence type="ECO:0000256" key="1">
    <source>
        <dbReference type="ARBA" id="ARBA00004434"/>
    </source>
</evidence>
<accession>A0A0W4ZQN4</accession>
<keyword evidence="7" id="KW-0472">Membrane</keyword>
<comment type="function">
    <text evidence="9">Essential for the assembly of ubiquinol-cytochrome c reductase. It has a direct effect on the correct occurrence of the Rieske protein, core 4, core 5 and apocytochrome b.</text>
</comment>
<keyword evidence="3" id="KW-0812">Transmembrane</keyword>
<feature type="region of interest" description="Disordered" evidence="11">
    <location>
        <begin position="74"/>
        <end position="98"/>
    </location>
</feature>
<name>A0A0W4ZQN4_PNEC8</name>
<evidence type="ECO:0000256" key="4">
    <source>
        <dbReference type="ARBA" id="ARBA00022792"/>
    </source>
</evidence>
<dbReference type="Proteomes" id="UP000054454">
    <property type="component" value="Unassembled WGS sequence"/>
</dbReference>
<dbReference type="GO" id="GO:0005743">
    <property type="term" value="C:mitochondrial inner membrane"/>
    <property type="evidence" value="ECO:0007669"/>
    <property type="project" value="UniProtKB-SubCell"/>
</dbReference>
<comment type="caution">
    <text evidence="12">The sequence shown here is derived from an EMBL/GenBank/DDBJ whole genome shotgun (WGS) entry which is preliminary data.</text>
</comment>
<keyword evidence="8" id="KW-0143">Chaperone</keyword>
<evidence type="ECO:0000256" key="3">
    <source>
        <dbReference type="ARBA" id="ARBA00022692"/>
    </source>
</evidence>
<evidence type="ECO:0000256" key="7">
    <source>
        <dbReference type="ARBA" id="ARBA00023136"/>
    </source>
</evidence>
<organism evidence="12 13">
    <name type="scientific">Pneumocystis carinii (strain B80)</name>
    <name type="common">Rat pneumocystis pneumonia agent</name>
    <name type="synonym">Pneumocystis carinii f. sp. carinii</name>
    <dbReference type="NCBI Taxonomy" id="1408658"/>
    <lineage>
        <taxon>Eukaryota</taxon>
        <taxon>Fungi</taxon>
        <taxon>Dikarya</taxon>
        <taxon>Ascomycota</taxon>
        <taxon>Taphrinomycotina</taxon>
        <taxon>Pneumocystomycetes</taxon>
        <taxon>Pneumocystaceae</taxon>
        <taxon>Pneumocystis</taxon>
    </lineage>
</organism>
<keyword evidence="5" id="KW-1133">Transmembrane helix</keyword>
<keyword evidence="4" id="KW-0999">Mitochondrion inner membrane</keyword>
<dbReference type="EMBL" id="LFVZ01000002">
    <property type="protein sequence ID" value="KTW30684.1"/>
    <property type="molecule type" value="Genomic_DNA"/>
</dbReference>
<keyword evidence="13" id="KW-1185">Reference proteome</keyword>
<dbReference type="OrthoDB" id="5576752at2759"/>
<comment type="similarity">
    <text evidence="2">Belongs to the CBP4 family.</text>
</comment>
<comment type="subcellular location">
    <subcellularLocation>
        <location evidence="1">Mitochondrion inner membrane</location>
        <topology evidence="1">Single-pass membrane protein</topology>
    </subcellularLocation>
</comment>
<dbReference type="InterPro" id="IPR012420">
    <property type="entry name" value="Cbp4"/>
</dbReference>
<evidence type="ECO:0000256" key="9">
    <source>
        <dbReference type="ARBA" id="ARBA00025413"/>
    </source>
</evidence>
<evidence type="ECO:0000256" key="10">
    <source>
        <dbReference type="ARBA" id="ARBA00031521"/>
    </source>
</evidence>
<reference evidence="13" key="1">
    <citation type="journal article" date="2016" name="Nat. Commun.">
        <title>Genome analysis of three Pneumocystis species reveals adaptation mechanisms to life exclusively in mammalian hosts.</title>
        <authorList>
            <person name="Ma L."/>
            <person name="Chen Z."/>
            <person name="Huang D.W."/>
            <person name="Kutty G."/>
            <person name="Ishihara M."/>
            <person name="Wang H."/>
            <person name="Abouelleil A."/>
            <person name="Bishop L."/>
            <person name="Davey E."/>
            <person name="Deng R."/>
            <person name="Deng X."/>
            <person name="Fan L."/>
            <person name="Fantoni G."/>
            <person name="Fitzgerald M."/>
            <person name="Gogineni E."/>
            <person name="Goldberg J.M."/>
            <person name="Handley G."/>
            <person name="Hu X."/>
            <person name="Huber C."/>
            <person name="Jiao X."/>
            <person name="Jones K."/>
            <person name="Levin J.Z."/>
            <person name="Liu Y."/>
            <person name="Macdonald P."/>
            <person name="Melnikov A."/>
            <person name="Raley C."/>
            <person name="Sassi M."/>
            <person name="Sherman B.T."/>
            <person name="Song X."/>
            <person name="Sykes S."/>
            <person name="Tran B."/>
            <person name="Walsh L."/>
            <person name="Xia Y."/>
            <person name="Yang J."/>
            <person name="Young S."/>
            <person name="Zeng Q."/>
            <person name="Zheng X."/>
            <person name="Stephens R."/>
            <person name="Nusbaum C."/>
            <person name="Birren B.W."/>
            <person name="Azadi P."/>
            <person name="Lempicki R.A."/>
            <person name="Cuomo C.A."/>
            <person name="Kovacs J.A."/>
        </authorList>
    </citation>
    <scope>NUCLEOTIDE SEQUENCE [LARGE SCALE GENOMIC DNA]</scope>
    <source>
        <strain evidence="13">B80</strain>
    </source>
</reference>
<evidence type="ECO:0000256" key="5">
    <source>
        <dbReference type="ARBA" id="ARBA00022989"/>
    </source>
</evidence>
<sequence length="98" mass="11229">MKSYRSIPMKISAKRWIKAGFWSSATIATGYTLMIYTTPNKEESLSPALKSIYDKNIEKRYSSEMIEYIKKNSCSGKSGMLNHNSHENPLARSKCNRE</sequence>
<evidence type="ECO:0000313" key="12">
    <source>
        <dbReference type="EMBL" id="KTW30684.1"/>
    </source>
</evidence>
<evidence type="ECO:0000256" key="11">
    <source>
        <dbReference type="SAM" id="MobiDB-lite"/>
    </source>
</evidence>
<evidence type="ECO:0000256" key="8">
    <source>
        <dbReference type="ARBA" id="ARBA00023186"/>
    </source>
</evidence>
<evidence type="ECO:0000313" key="13">
    <source>
        <dbReference type="Proteomes" id="UP000054454"/>
    </source>
</evidence>
<dbReference type="VEuPathDB" id="FungiDB:T552_00397"/>
<dbReference type="AlphaFoldDB" id="A0A0W4ZQN4"/>
<proteinExistence type="inferred from homology"/>
<evidence type="ECO:0000256" key="2">
    <source>
        <dbReference type="ARBA" id="ARBA00006780"/>
    </source>
</evidence>
<protein>
    <recommendedName>
        <fullName evidence="10">Cytochrome b mRNA-processing protein 4</fullName>
    </recommendedName>
</protein>
<dbReference type="GeneID" id="28935214"/>
<keyword evidence="6" id="KW-0496">Mitochondrion</keyword>